<sequence length="397" mass="41892">MRVLVVHNRYRSGQPSGENAVVDQERALLTAAGHEVLRFERHSDDIAGMSLPGKVSVPLRVPWNPSVRRELAARLLAERPDVVHVHNTFPLLSPSVLAACADAGVPAVATLHNYTPVCVPGTLFRNGRVCVDCVGGPPLPAVRHGCYRGSAAATVPGAASQVLNRSRWRTGVARLFCISGAQRELLVRAGMPADRLVVKHNFVPDPGVRRTGAGEHVLFLGRLAEEKGVRLLMSAWDRLAGSLGVPLVLAGTGPLETEVAAWAAGRGDVRYAGLLDRAGCRELTARAAVVAAPSTWLETFGLVVVEAMAAGVPAVAPAHGAFPELVDDGETGLLHRPGDAESLAAALRAVLVPGRNAAMGAAARRRYERGFTPEVGLANLLAGYRSVTEDRGAQAVR</sequence>
<keyword evidence="1" id="KW-0328">Glycosyltransferase</keyword>
<dbReference type="Pfam" id="PF13692">
    <property type="entry name" value="Glyco_trans_1_4"/>
    <property type="match status" value="1"/>
</dbReference>
<dbReference type="SUPFAM" id="SSF53756">
    <property type="entry name" value="UDP-Glycosyltransferase/glycogen phosphorylase"/>
    <property type="match status" value="1"/>
</dbReference>
<protein>
    <submittedName>
        <fullName evidence="4">Glycosyltransferase</fullName>
    </submittedName>
</protein>
<accession>A0ABT2JDE8</accession>
<evidence type="ECO:0000256" key="1">
    <source>
        <dbReference type="ARBA" id="ARBA00022676"/>
    </source>
</evidence>
<dbReference type="RefSeq" id="WP_260193434.1">
    <property type="nucleotide sequence ID" value="NZ_JAFFZE010000016.1"/>
</dbReference>
<evidence type="ECO:0000259" key="3">
    <source>
        <dbReference type="Pfam" id="PF13439"/>
    </source>
</evidence>
<organism evidence="4 5">
    <name type="scientific">Actinophytocola gossypii</name>
    <dbReference type="NCBI Taxonomy" id="2812003"/>
    <lineage>
        <taxon>Bacteria</taxon>
        <taxon>Bacillati</taxon>
        <taxon>Actinomycetota</taxon>
        <taxon>Actinomycetes</taxon>
        <taxon>Pseudonocardiales</taxon>
        <taxon>Pseudonocardiaceae</taxon>
    </lineage>
</organism>
<evidence type="ECO:0000256" key="2">
    <source>
        <dbReference type="ARBA" id="ARBA00022679"/>
    </source>
</evidence>
<dbReference type="PANTHER" id="PTHR45947">
    <property type="entry name" value="SULFOQUINOVOSYL TRANSFERASE SQD2"/>
    <property type="match status" value="1"/>
</dbReference>
<dbReference type="PANTHER" id="PTHR45947:SF13">
    <property type="entry name" value="TRANSFERASE"/>
    <property type="match status" value="1"/>
</dbReference>
<comment type="caution">
    <text evidence="4">The sequence shown here is derived from an EMBL/GenBank/DDBJ whole genome shotgun (WGS) entry which is preliminary data.</text>
</comment>
<dbReference type="InterPro" id="IPR050194">
    <property type="entry name" value="Glycosyltransferase_grp1"/>
</dbReference>
<dbReference type="Proteomes" id="UP001156441">
    <property type="component" value="Unassembled WGS sequence"/>
</dbReference>
<proteinExistence type="predicted"/>
<gene>
    <name evidence="4" type="ORF">JT362_21740</name>
</gene>
<keyword evidence="5" id="KW-1185">Reference proteome</keyword>
<dbReference type="InterPro" id="IPR028098">
    <property type="entry name" value="Glyco_trans_4-like_N"/>
</dbReference>
<reference evidence="4 5" key="1">
    <citation type="submission" date="2021-02" db="EMBL/GenBank/DDBJ databases">
        <title>Actinophytocola xerophila sp. nov., isolated from soil of cotton cropping field.</title>
        <authorList>
            <person name="Huang R."/>
            <person name="Chen X."/>
            <person name="Ge X."/>
            <person name="Liu W."/>
        </authorList>
    </citation>
    <scope>NUCLEOTIDE SEQUENCE [LARGE SCALE GENOMIC DNA]</scope>
    <source>
        <strain evidence="4 5">S1-96</strain>
    </source>
</reference>
<feature type="domain" description="Glycosyltransferase subfamily 4-like N-terminal" evidence="3">
    <location>
        <begin position="26"/>
        <end position="203"/>
    </location>
</feature>
<evidence type="ECO:0000313" key="4">
    <source>
        <dbReference type="EMBL" id="MCT2585746.1"/>
    </source>
</evidence>
<evidence type="ECO:0000313" key="5">
    <source>
        <dbReference type="Proteomes" id="UP001156441"/>
    </source>
</evidence>
<dbReference type="Pfam" id="PF13439">
    <property type="entry name" value="Glyco_transf_4"/>
    <property type="match status" value="1"/>
</dbReference>
<keyword evidence="2" id="KW-0808">Transferase</keyword>
<dbReference type="Gene3D" id="3.40.50.2000">
    <property type="entry name" value="Glycogen Phosphorylase B"/>
    <property type="match status" value="2"/>
</dbReference>
<name>A0ABT2JDE8_9PSEU</name>
<dbReference type="EMBL" id="JAFFZE010000016">
    <property type="protein sequence ID" value="MCT2585746.1"/>
    <property type="molecule type" value="Genomic_DNA"/>
</dbReference>